<comment type="similarity">
    <text evidence="5 6">Belongs to the adenylate kinase family.</text>
</comment>
<feature type="binding site" evidence="5">
    <location>
        <position position="37"/>
    </location>
    <ligand>
        <name>AMP</name>
        <dbReference type="ChEBI" id="CHEBI:456215"/>
    </ligand>
</feature>
<feature type="binding site" evidence="5">
    <location>
        <position position="141"/>
    </location>
    <ligand>
        <name>AMP</name>
        <dbReference type="ChEBI" id="CHEBI:456215"/>
    </ligand>
</feature>
<dbReference type="EMBL" id="CP053661">
    <property type="protein sequence ID" value="QKD84394.1"/>
    <property type="molecule type" value="Genomic_DNA"/>
</dbReference>
<dbReference type="NCBIfam" id="NF002700">
    <property type="entry name" value="PRK02496.1"/>
    <property type="match status" value="1"/>
</dbReference>
<organism evidence="8 9">
    <name type="scientific">Thermoleptolyngbya sichuanensis A183</name>
    <dbReference type="NCBI Taxonomy" id="2737172"/>
    <lineage>
        <taxon>Bacteria</taxon>
        <taxon>Bacillati</taxon>
        <taxon>Cyanobacteriota</taxon>
        <taxon>Cyanophyceae</taxon>
        <taxon>Oculatellales</taxon>
        <taxon>Oculatellaceae</taxon>
        <taxon>Thermoleptolyngbya</taxon>
        <taxon>Thermoleptolyngbya sichuanensis</taxon>
    </lineage>
</organism>
<comment type="domain">
    <text evidence="5">Consists of three domains, a large central CORE domain and two small peripheral domains, NMPbind and LID, which undergo movements during catalysis. The LID domain closes over the site of phosphoryl transfer upon ATP binding. Assembling and dissambling the active center during each catalytic cycle provides an effective means to prevent ATP hydrolysis.</text>
</comment>
<dbReference type="Pfam" id="PF00406">
    <property type="entry name" value="ADK"/>
    <property type="match status" value="1"/>
</dbReference>
<dbReference type="GO" id="GO:0005524">
    <property type="term" value="F:ATP binding"/>
    <property type="evidence" value="ECO:0007669"/>
    <property type="project" value="UniProtKB-UniRule"/>
</dbReference>
<dbReference type="NCBIfam" id="NF011101">
    <property type="entry name" value="PRK14528.1"/>
    <property type="match status" value="1"/>
</dbReference>
<evidence type="ECO:0000256" key="7">
    <source>
        <dbReference type="RuleBase" id="RU003331"/>
    </source>
</evidence>
<gene>
    <name evidence="5" type="primary">adk</name>
    <name evidence="8" type="ORF">HPC62_21390</name>
</gene>
<evidence type="ECO:0000256" key="4">
    <source>
        <dbReference type="ARBA" id="ARBA00022777"/>
    </source>
</evidence>
<keyword evidence="5" id="KW-0963">Cytoplasm</keyword>
<comment type="subcellular location">
    <subcellularLocation>
        <location evidence="5 7">Cytoplasm</location>
    </subcellularLocation>
</comment>
<dbReference type="SUPFAM" id="SSF52540">
    <property type="entry name" value="P-loop containing nucleoside triphosphate hydrolases"/>
    <property type="match status" value="1"/>
</dbReference>
<feature type="binding site" evidence="5">
    <location>
        <begin position="86"/>
        <end position="89"/>
    </location>
    <ligand>
        <name>AMP</name>
        <dbReference type="ChEBI" id="CHEBI:456215"/>
    </ligand>
</feature>
<comment type="subunit">
    <text evidence="5 7">Monomer.</text>
</comment>
<evidence type="ECO:0000313" key="9">
    <source>
        <dbReference type="Proteomes" id="UP000505210"/>
    </source>
</evidence>
<dbReference type="GO" id="GO:0005737">
    <property type="term" value="C:cytoplasm"/>
    <property type="evidence" value="ECO:0007669"/>
    <property type="project" value="UniProtKB-SubCell"/>
</dbReference>
<comment type="function">
    <text evidence="5">Catalyzes the reversible transfer of the terminal phosphate group between ATP and AMP. Plays an important role in cellular energy homeostasis and in adenine nucleotide metabolism.</text>
</comment>
<dbReference type="GO" id="GO:0044209">
    <property type="term" value="P:AMP salvage"/>
    <property type="evidence" value="ECO:0007669"/>
    <property type="project" value="UniProtKB-UniRule"/>
</dbReference>
<dbReference type="NCBIfam" id="TIGR01351">
    <property type="entry name" value="adk"/>
    <property type="match status" value="1"/>
</dbReference>
<protein>
    <recommendedName>
        <fullName evidence="5 7">Adenylate kinase</fullName>
        <shortName evidence="5">AK</shortName>
        <ecNumber evidence="5 7">2.7.4.3</ecNumber>
    </recommendedName>
    <alternativeName>
        <fullName evidence="5">ATP-AMP transphosphorylase</fullName>
    </alternativeName>
    <alternativeName>
        <fullName evidence="5">ATP:AMP phosphotransferase</fullName>
    </alternativeName>
    <alternativeName>
        <fullName evidence="5">Adenylate monophosphate kinase</fullName>
    </alternativeName>
</protein>
<evidence type="ECO:0000256" key="3">
    <source>
        <dbReference type="ARBA" id="ARBA00022741"/>
    </source>
</evidence>
<dbReference type="RefSeq" id="WP_172358429.1">
    <property type="nucleotide sequence ID" value="NZ_CP053661.1"/>
</dbReference>
<feature type="binding site" evidence="5">
    <location>
        <position position="169"/>
    </location>
    <ligand>
        <name>ATP</name>
        <dbReference type="ChEBI" id="CHEBI:30616"/>
    </ligand>
</feature>
<keyword evidence="1 5" id="KW-0808">Transferase</keyword>
<dbReference type="NCBIfam" id="NF001381">
    <property type="entry name" value="PRK00279.1-3"/>
    <property type="match status" value="1"/>
</dbReference>
<comment type="pathway">
    <text evidence="5">Purine metabolism; AMP biosynthesis via salvage pathway; AMP from ADP: step 1/1.</text>
</comment>
<proteinExistence type="inferred from homology"/>
<dbReference type="AlphaFoldDB" id="A0A6M8BBW1"/>
<evidence type="ECO:0000256" key="1">
    <source>
        <dbReference type="ARBA" id="ARBA00022679"/>
    </source>
</evidence>
<feature type="binding site" evidence="5">
    <location>
        <position position="130"/>
    </location>
    <ligand>
        <name>AMP</name>
        <dbReference type="ChEBI" id="CHEBI:456215"/>
    </ligand>
</feature>
<dbReference type="NCBIfam" id="NF011105">
    <property type="entry name" value="PRK14532.1"/>
    <property type="match status" value="1"/>
</dbReference>
<keyword evidence="4 5" id="KW-0418">Kinase</keyword>
<feature type="binding site" evidence="5">
    <location>
        <position position="32"/>
    </location>
    <ligand>
        <name>AMP</name>
        <dbReference type="ChEBI" id="CHEBI:456215"/>
    </ligand>
</feature>
<dbReference type="HAMAP" id="MF_00235">
    <property type="entry name" value="Adenylate_kinase_Adk"/>
    <property type="match status" value="1"/>
</dbReference>
<dbReference type="InterPro" id="IPR027417">
    <property type="entry name" value="P-loop_NTPase"/>
</dbReference>
<feature type="binding site" evidence="5">
    <location>
        <position position="93"/>
    </location>
    <ligand>
        <name>AMP</name>
        <dbReference type="ChEBI" id="CHEBI:456215"/>
    </ligand>
</feature>
<evidence type="ECO:0000313" key="8">
    <source>
        <dbReference type="EMBL" id="QKD84394.1"/>
    </source>
</evidence>
<name>A0A6M8BBW1_9CYAN</name>
<evidence type="ECO:0000256" key="2">
    <source>
        <dbReference type="ARBA" id="ARBA00022727"/>
    </source>
</evidence>
<dbReference type="InterPro" id="IPR000850">
    <property type="entry name" value="Adenylat/UMP-CMP_kin"/>
</dbReference>
<dbReference type="Gene3D" id="3.40.50.300">
    <property type="entry name" value="P-loop containing nucleotide triphosphate hydrolases"/>
    <property type="match status" value="1"/>
</dbReference>
<dbReference type="GO" id="GO:0004017">
    <property type="term" value="F:AMP kinase activity"/>
    <property type="evidence" value="ECO:0007669"/>
    <property type="project" value="UniProtKB-UniRule"/>
</dbReference>
<feature type="binding site" evidence="5">
    <location>
        <position position="128"/>
    </location>
    <ligand>
        <name>ATP</name>
        <dbReference type="ChEBI" id="CHEBI:30616"/>
    </ligand>
</feature>
<comment type="caution">
    <text evidence="5">Lacks conserved residue(s) required for the propagation of feature annotation.</text>
</comment>
<dbReference type="EC" id="2.7.4.3" evidence="5 7"/>
<dbReference type="Proteomes" id="UP000505210">
    <property type="component" value="Chromosome"/>
</dbReference>
<dbReference type="InterPro" id="IPR006259">
    <property type="entry name" value="Adenyl_kin_sub"/>
</dbReference>
<keyword evidence="3 5" id="KW-0547">Nucleotide-binding</keyword>
<dbReference type="KEGG" id="theu:HPC62_21390"/>
<dbReference type="UniPathway" id="UPA00588">
    <property type="reaction ID" value="UER00649"/>
</dbReference>
<accession>A0A6M8BBW1</accession>
<keyword evidence="2 5" id="KW-0545">Nucleotide biosynthesis</keyword>
<dbReference type="CDD" id="cd01428">
    <property type="entry name" value="ADK"/>
    <property type="match status" value="1"/>
</dbReference>
<reference evidence="8 9" key="1">
    <citation type="submission" date="2020-05" db="EMBL/GenBank/DDBJ databases">
        <title>Complete genome sequence of of a novel Thermoleptolyngbya strain isolated from hot springs of Ganzi, Sichuan China.</title>
        <authorList>
            <person name="Tang J."/>
            <person name="Daroch M."/>
            <person name="Li L."/>
            <person name="Waleron K."/>
            <person name="Waleron M."/>
            <person name="Waleron M."/>
        </authorList>
    </citation>
    <scope>NUCLEOTIDE SEQUENCE [LARGE SCALE GENOMIC DNA]</scope>
    <source>
        <strain evidence="8 9">PKUAC-SCTA183</strain>
    </source>
</reference>
<evidence type="ECO:0000256" key="6">
    <source>
        <dbReference type="RuleBase" id="RU003330"/>
    </source>
</evidence>
<feature type="region of interest" description="NMP" evidence="5">
    <location>
        <begin position="31"/>
        <end position="60"/>
    </location>
</feature>
<keyword evidence="9" id="KW-1185">Reference proteome</keyword>
<feature type="binding site" evidence="5">
    <location>
        <begin position="11"/>
        <end position="16"/>
    </location>
    <ligand>
        <name>ATP</name>
        <dbReference type="ChEBI" id="CHEBI:30616"/>
    </ligand>
</feature>
<dbReference type="NCBIfam" id="NF011104">
    <property type="entry name" value="PRK14531.1"/>
    <property type="match status" value="1"/>
</dbReference>
<dbReference type="PROSITE" id="PS00113">
    <property type="entry name" value="ADENYLATE_KINASE"/>
    <property type="match status" value="1"/>
</dbReference>
<keyword evidence="5 7" id="KW-0067">ATP-binding</keyword>
<sequence>MARLIFLGPPGAGKGTQAAELAASSSIPHVSTGDILRAAVASGTELGQKAQSYMDRGELVPDALILDLVRDRLSQPDAQGGWILDGFPRNVEQAKFLDELLAEIEQSCDCVVNLEVPDEVLVARLLGRGRTDDNEEVIRTRLAVYRNQTAPLIDFYRDRQQLVSIDGNQSIEHVGAALRQLISS</sequence>
<evidence type="ECO:0000256" key="5">
    <source>
        <dbReference type="HAMAP-Rule" id="MF_00235"/>
    </source>
</evidence>
<dbReference type="InterPro" id="IPR033690">
    <property type="entry name" value="Adenylat_kinase_CS"/>
</dbReference>
<dbReference type="PRINTS" id="PR00094">
    <property type="entry name" value="ADENYLTKNASE"/>
</dbReference>
<feature type="binding site" evidence="5">
    <location>
        <begin position="58"/>
        <end position="60"/>
    </location>
    <ligand>
        <name>AMP</name>
        <dbReference type="ChEBI" id="CHEBI:456215"/>
    </ligand>
</feature>
<dbReference type="NCBIfam" id="NF011100">
    <property type="entry name" value="PRK14527.1"/>
    <property type="match status" value="1"/>
</dbReference>
<comment type="catalytic activity">
    <reaction evidence="5 7">
        <text>AMP + ATP = 2 ADP</text>
        <dbReference type="Rhea" id="RHEA:12973"/>
        <dbReference type="ChEBI" id="CHEBI:30616"/>
        <dbReference type="ChEBI" id="CHEBI:456215"/>
        <dbReference type="ChEBI" id="CHEBI:456216"/>
        <dbReference type="EC" id="2.7.4.3"/>
    </reaction>
</comment>
<dbReference type="PANTHER" id="PTHR23359">
    <property type="entry name" value="NUCLEOTIDE KINASE"/>
    <property type="match status" value="1"/>
</dbReference>